<proteinExistence type="predicted"/>
<dbReference type="GO" id="GO:0003723">
    <property type="term" value="F:RNA binding"/>
    <property type="evidence" value="ECO:0007669"/>
    <property type="project" value="InterPro"/>
</dbReference>
<reference evidence="4 5" key="1">
    <citation type="journal article" date="2016" name="Nat. Commun.">
        <title>Thousands of microbial genomes shed light on interconnected biogeochemical processes in an aquifer system.</title>
        <authorList>
            <person name="Anantharaman K."/>
            <person name="Brown C.T."/>
            <person name="Hug L.A."/>
            <person name="Sharon I."/>
            <person name="Castelle C.J."/>
            <person name="Probst A.J."/>
            <person name="Thomas B.C."/>
            <person name="Singh A."/>
            <person name="Wilkins M.J."/>
            <person name="Karaoz U."/>
            <person name="Brodie E.L."/>
            <person name="Williams K.H."/>
            <person name="Hubbard S.S."/>
            <person name="Banfield J.F."/>
        </authorList>
    </citation>
    <scope>NUCLEOTIDE SEQUENCE [LARGE SCALE GENOMIC DNA]</scope>
</reference>
<gene>
    <name evidence="4" type="ORF">A3E39_01570</name>
</gene>
<dbReference type="InterPro" id="IPR029026">
    <property type="entry name" value="tRNA_m1G_MTases_N"/>
</dbReference>
<dbReference type="InterPro" id="IPR004441">
    <property type="entry name" value="rRNA_MeTrfase_TrmH"/>
</dbReference>
<dbReference type="GO" id="GO:0008173">
    <property type="term" value="F:RNA methyltransferase activity"/>
    <property type="evidence" value="ECO:0007669"/>
    <property type="project" value="InterPro"/>
</dbReference>
<dbReference type="Proteomes" id="UP000176603">
    <property type="component" value="Unassembled WGS sequence"/>
</dbReference>
<dbReference type="STRING" id="1802399.A3E39_01570"/>
<dbReference type="PANTHER" id="PTHR46429">
    <property type="entry name" value="23S RRNA (GUANOSINE-2'-O-)-METHYLTRANSFERASE RLMB"/>
    <property type="match status" value="1"/>
</dbReference>
<organism evidence="4 5">
    <name type="scientific">Candidatus Uhrbacteria bacterium RIFCSPHIGHO2_12_FULL_60_25</name>
    <dbReference type="NCBI Taxonomy" id="1802399"/>
    <lineage>
        <taxon>Bacteria</taxon>
        <taxon>Candidatus Uhriibacteriota</taxon>
    </lineage>
</organism>
<dbReference type="Gene3D" id="3.40.1280.10">
    <property type="match status" value="1"/>
</dbReference>
<dbReference type="EMBL" id="MGEH01000027">
    <property type="protein sequence ID" value="OGL78605.1"/>
    <property type="molecule type" value="Genomic_DNA"/>
</dbReference>
<name>A0A1F7UK28_9BACT</name>
<dbReference type="GO" id="GO:0032259">
    <property type="term" value="P:methylation"/>
    <property type="evidence" value="ECO:0007669"/>
    <property type="project" value="UniProtKB-KW"/>
</dbReference>
<feature type="domain" description="tRNA/rRNA methyltransferase SpoU type" evidence="3">
    <location>
        <begin position="4"/>
        <end position="144"/>
    </location>
</feature>
<keyword evidence="1" id="KW-0489">Methyltransferase</keyword>
<protein>
    <recommendedName>
        <fullName evidence="3">tRNA/rRNA methyltransferase SpoU type domain-containing protein</fullName>
    </recommendedName>
</protein>
<evidence type="ECO:0000313" key="4">
    <source>
        <dbReference type="EMBL" id="OGL78605.1"/>
    </source>
</evidence>
<dbReference type="GO" id="GO:0005829">
    <property type="term" value="C:cytosol"/>
    <property type="evidence" value="ECO:0007669"/>
    <property type="project" value="TreeGrafter"/>
</dbReference>
<evidence type="ECO:0000256" key="1">
    <source>
        <dbReference type="ARBA" id="ARBA00022603"/>
    </source>
</evidence>
<dbReference type="GO" id="GO:0006396">
    <property type="term" value="P:RNA processing"/>
    <property type="evidence" value="ECO:0007669"/>
    <property type="project" value="InterPro"/>
</dbReference>
<evidence type="ECO:0000259" key="3">
    <source>
        <dbReference type="Pfam" id="PF00588"/>
    </source>
</evidence>
<sequence>MHSLHFVAVNIRSAHNVGSLFRTADALGVAKIWLTGYTPTPEHAQVKKTALGAETSVPWEHVTDPIECLERLRRDGVRLVALEKADRSTDLADYVPVFPIALVLGNEVDGLTTMQIARCDEVVSIRQHGKKESLNVTIAAAIAAWGILNR</sequence>
<keyword evidence="2" id="KW-0808">Transferase</keyword>
<accession>A0A1F7UK28</accession>
<evidence type="ECO:0000256" key="2">
    <source>
        <dbReference type="ARBA" id="ARBA00022679"/>
    </source>
</evidence>
<dbReference type="PANTHER" id="PTHR46429:SF1">
    <property type="entry name" value="23S RRNA (GUANOSINE-2'-O-)-METHYLTRANSFERASE RLMB"/>
    <property type="match status" value="1"/>
</dbReference>
<dbReference type="Pfam" id="PF00588">
    <property type="entry name" value="SpoU_methylase"/>
    <property type="match status" value="1"/>
</dbReference>
<comment type="caution">
    <text evidence="4">The sequence shown here is derived from an EMBL/GenBank/DDBJ whole genome shotgun (WGS) entry which is preliminary data.</text>
</comment>
<dbReference type="AlphaFoldDB" id="A0A1F7UK28"/>
<dbReference type="InterPro" id="IPR001537">
    <property type="entry name" value="SpoU_MeTrfase"/>
</dbReference>
<evidence type="ECO:0000313" key="5">
    <source>
        <dbReference type="Proteomes" id="UP000176603"/>
    </source>
</evidence>
<dbReference type="InterPro" id="IPR029028">
    <property type="entry name" value="Alpha/beta_knot_MTases"/>
</dbReference>
<dbReference type="SUPFAM" id="SSF75217">
    <property type="entry name" value="alpha/beta knot"/>
    <property type="match status" value="1"/>
</dbReference>